<feature type="region of interest" description="Disordered" evidence="1">
    <location>
        <begin position="400"/>
        <end position="424"/>
    </location>
</feature>
<feature type="region of interest" description="Disordered" evidence="1">
    <location>
        <begin position="92"/>
        <end position="117"/>
    </location>
</feature>
<dbReference type="GO" id="GO:0016740">
    <property type="term" value="F:transferase activity"/>
    <property type="evidence" value="ECO:0007669"/>
    <property type="project" value="UniProtKB-KW"/>
</dbReference>
<gene>
    <name evidence="2" type="ORF">GcM3_191035</name>
</gene>
<accession>A0A420HHJ9</accession>
<evidence type="ECO:0000256" key="1">
    <source>
        <dbReference type="SAM" id="MobiDB-lite"/>
    </source>
</evidence>
<feature type="compositionally biased region" description="Low complexity" evidence="1">
    <location>
        <begin position="407"/>
        <end position="417"/>
    </location>
</feature>
<dbReference type="Proteomes" id="UP000283383">
    <property type="component" value="Unassembled WGS sequence"/>
</dbReference>
<sequence>MEIRTQVYKLKGWTGLSLSSIYAEYFEGLKRKEFDLCTSDVRAELREKLRKQGVYVPIGRGYPVYKELADLVQVEKSWPQNDPLRPICTESKLQQEHKQGTKAEQSTQKSSANKDEYEQYRKLAESTIEKGDDSHHQICDELSNNHSEHNIYHAPSPNMTPLYGDAQLQSALNQLELEYNHGFSRELSNLQKCYWLDSQKYSGTMEESFNYKFLIFINNCKRSGIPPNVYPQAFPVMLHGSALDYFYHNCDGRNMSIYDLQKHFIRRYENEEHRRNMERKWNGTSLRQMVKDNPDKPMEETFWRLVERLQQFQRVLDVDLRSESVLRQKLILACEDVEACSSACSRPPIQFTELVEDIHSAIASHEKVRRAQELDPIPTPSLRQLANVHLVDRKYHTQCKGFRRPPQSSSSKNNQSSTVNDNYRHNFSNKNKCFIYKKSNCWSSNNSEEERRRARERIGKRIDAYIQDYEGHYESNHESEDEIPEKLLIDLDNFDEEDISENFLTSTGSISANEARRFQQNLCDNITYHLLSRNDSTETHNNPFTYIANSGGRYTSDK</sequence>
<keyword evidence="2" id="KW-0808">Transferase</keyword>
<protein>
    <submittedName>
        <fullName evidence="2">Putative glycosyl transferase</fullName>
    </submittedName>
</protein>
<proteinExistence type="predicted"/>
<feature type="compositionally biased region" description="Polar residues" evidence="1">
    <location>
        <begin position="539"/>
        <end position="548"/>
    </location>
</feature>
<reference evidence="2 3" key="1">
    <citation type="journal article" date="2018" name="BMC Genomics">
        <title>Comparative genome analyses reveal sequence features reflecting distinct modes of host-adaptation between dicot and monocot powdery mildew.</title>
        <authorList>
            <person name="Wu Y."/>
            <person name="Ma X."/>
            <person name="Pan Z."/>
            <person name="Kale S.D."/>
            <person name="Song Y."/>
            <person name="King H."/>
            <person name="Zhang Q."/>
            <person name="Presley C."/>
            <person name="Deng X."/>
            <person name="Wei C.I."/>
            <person name="Xiao S."/>
        </authorList>
    </citation>
    <scope>NUCLEOTIDE SEQUENCE [LARGE SCALE GENOMIC DNA]</scope>
    <source>
        <strain evidence="2">UMSG3</strain>
    </source>
</reference>
<feature type="compositionally biased region" description="Polar residues" evidence="1">
    <location>
        <begin position="102"/>
        <end position="111"/>
    </location>
</feature>
<comment type="caution">
    <text evidence="2">The sequence shown here is derived from an EMBL/GenBank/DDBJ whole genome shotgun (WGS) entry which is preliminary data.</text>
</comment>
<organism evidence="2 3">
    <name type="scientific">Golovinomyces cichoracearum</name>
    <dbReference type="NCBI Taxonomy" id="62708"/>
    <lineage>
        <taxon>Eukaryota</taxon>
        <taxon>Fungi</taxon>
        <taxon>Dikarya</taxon>
        <taxon>Ascomycota</taxon>
        <taxon>Pezizomycotina</taxon>
        <taxon>Leotiomycetes</taxon>
        <taxon>Erysiphales</taxon>
        <taxon>Erysiphaceae</taxon>
        <taxon>Golovinomyces</taxon>
    </lineage>
</organism>
<feature type="region of interest" description="Disordered" evidence="1">
    <location>
        <begin position="538"/>
        <end position="558"/>
    </location>
</feature>
<evidence type="ECO:0000313" key="2">
    <source>
        <dbReference type="EMBL" id="RKF56952.1"/>
    </source>
</evidence>
<keyword evidence="3" id="KW-1185">Reference proteome</keyword>
<evidence type="ECO:0000313" key="3">
    <source>
        <dbReference type="Proteomes" id="UP000283383"/>
    </source>
</evidence>
<name>A0A420HHJ9_9PEZI</name>
<dbReference type="AlphaFoldDB" id="A0A420HHJ9"/>
<dbReference type="EMBL" id="MCBQ01019180">
    <property type="protein sequence ID" value="RKF56952.1"/>
    <property type="molecule type" value="Genomic_DNA"/>
</dbReference>